<evidence type="ECO:0000256" key="2">
    <source>
        <dbReference type="ARBA" id="ARBA00004651"/>
    </source>
</evidence>
<dbReference type="SUPFAM" id="SSF158472">
    <property type="entry name" value="HAMP domain-like"/>
    <property type="match status" value="1"/>
</dbReference>
<evidence type="ECO:0000259" key="15">
    <source>
        <dbReference type="PROSITE" id="PS50109"/>
    </source>
</evidence>
<dbReference type="InterPro" id="IPR036890">
    <property type="entry name" value="HATPase_C_sf"/>
</dbReference>
<evidence type="ECO:0000256" key="6">
    <source>
        <dbReference type="ARBA" id="ARBA00022679"/>
    </source>
</evidence>
<evidence type="ECO:0000259" key="16">
    <source>
        <dbReference type="PROSITE" id="PS50885"/>
    </source>
</evidence>
<dbReference type="SUPFAM" id="SSF47384">
    <property type="entry name" value="Homodimeric domain of signal transducing histidine kinase"/>
    <property type="match status" value="1"/>
</dbReference>
<dbReference type="InterPro" id="IPR035965">
    <property type="entry name" value="PAS-like_dom_sf"/>
</dbReference>
<keyword evidence="9 17" id="KW-0418">Kinase</keyword>
<dbReference type="SUPFAM" id="SSF55874">
    <property type="entry name" value="ATPase domain of HSP90 chaperone/DNA topoisomerase II/histidine kinase"/>
    <property type="match status" value="1"/>
</dbReference>
<gene>
    <name evidence="17" type="ORF">J2S11_000468</name>
</gene>
<evidence type="ECO:0000256" key="11">
    <source>
        <dbReference type="ARBA" id="ARBA00022989"/>
    </source>
</evidence>
<dbReference type="InterPro" id="IPR003594">
    <property type="entry name" value="HATPase_dom"/>
</dbReference>
<reference evidence="17 18" key="1">
    <citation type="submission" date="2023-07" db="EMBL/GenBank/DDBJ databases">
        <title>Genomic Encyclopedia of Type Strains, Phase IV (KMG-IV): sequencing the most valuable type-strain genomes for metagenomic binning, comparative biology and taxonomic classification.</title>
        <authorList>
            <person name="Goeker M."/>
        </authorList>
    </citation>
    <scope>NUCLEOTIDE SEQUENCE [LARGE SCALE GENOMIC DNA]</scope>
    <source>
        <strain evidence="17 18">DSM 12751</strain>
    </source>
</reference>
<dbReference type="Proteomes" id="UP001235840">
    <property type="component" value="Unassembled WGS sequence"/>
</dbReference>
<evidence type="ECO:0000256" key="1">
    <source>
        <dbReference type="ARBA" id="ARBA00000085"/>
    </source>
</evidence>
<dbReference type="SUPFAM" id="SSF55785">
    <property type="entry name" value="PYP-like sensor domain (PAS domain)"/>
    <property type="match status" value="1"/>
</dbReference>
<evidence type="ECO:0000256" key="13">
    <source>
        <dbReference type="ARBA" id="ARBA00023136"/>
    </source>
</evidence>
<evidence type="ECO:0000313" key="18">
    <source>
        <dbReference type="Proteomes" id="UP001235840"/>
    </source>
</evidence>
<keyword evidence="13 14" id="KW-0472">Membrane</keyword>
<feature type="transmembrane region" description="Helical" evidence="14">
    <location>
        <begin position="176"/>
        <end position="195"/>
    </location>
</feature>
<protein>
    <recommendedName>
        <fullName evidence="3">histidine kinase</fullName>
        <ecNumber evidence="3">2.7.13.3</ecNumber>
    </recommendedName>
</protein>
<dbReference type="InterPro" id="IPR050351">
    <property type="entry name" value="BphY/WalK/GraS-like"/>
</dbReference>
<dbReference type="SMART" id="SM00387">
    <property type="entry name" value="HATPase_c"/>
    <property type="match status" value="1"/>
</dbReference>
<sequence>MNFLWRSIVGKLWMTIIGLVTVVLFILSILLVQFFDRFYYDQHEENLKNLANRVAYMFETYPNPDHAQQIAQELIGVSNTSLTVINRYSGDLYQLPLNDNIPAQFLVSDVELQMVLFEDRTVVRRGHFQVYNAEDQEIDGIIVGVPLVLNGVQRGAVYLYQSLGVITQTIDEAKKLIHYAAGIGIIMTTVFAFFLSTRITSPLRQLKSAADHLAGGDFQANVSIKSKDEIGELGETFNHMAEQLNDSVQALSHEKEQLSSILKSMVDGVITLDVKGQISLINPPAEYMLNTWRYEENVQDSNALPNLFVNIFNKVVETEAEHVGSISAQGRFWTIAMAPLYNKNVIRGAVAVIRDMTDENRLDKLRKDFVANVSHELRTPLSMMQGYSEALIDDIVDSPEERKELAKILNDEALRMGRLVNELLDLARMEAGHVEPQLETMTIDPIVLKVIRKFANRAKEQEVDVIEDVTPSKYKYDVNADRLEQILTNLVDNALRHTSEGGSVTVMMREVEDFVKIEVKDTGSGISEEDLPFLFERFYKADKARTRVKSGTGTGLGLAIVKHLIDAHGGKIHVHSKLGEGTTFAFELPRSSGAIKERSL</sequence>
<dbReference type="InterPro" id="IPR041328">
    <property type="entry name" value="HisK_sensor"/>
</dbReference>
<keyword evidence="5" id="KW-0597">Phosphoprotein</keyword>
<evidence type="ECO:0000256" key="3">
    <source>
        <dbReference type="ARBA" id="ARBA00012438"/>
    </source>
</evidence>
<keyword evidence="6 17" id="KW-0808">Transferase</keyword>
<dbReference type="InterPro" id="IPR036097">
    <property type="entry name" value="HisK_dim/P_sf"/>
</dbReference>
<feature type="domain" description="HAMP" evidence="16">
    <location>
        <begin position="197"/>
        <end position="249"/>
    </location>
</feature>
<dbReference type="Gene3D" id="6.10.340.10">
    <property type="match status" value="1"/>
</dbReference>
<dbReference type="EMBL" id="JAUSTY010000002">
    <property type="protein sequence ID" value="MDQ0164568.1"/>
    <property type="molecule type" value="Genomic_DNA"/>
</dbReference>
<dbReference type="CDD" id="cd06225">
    <property type="entry name" value="HAMP"/>
    <property type="match status" value="1"/>
</dbReference>
<dbReference type="PANTHER" id="PTHR42878:SF3">
    <property type="entry name" value="HISTIDINE PROTEIN KINASE SAES"/>
    <property type="match status" value="1"/>
</dbReference>
<dbReference type="InterPro" id="IPR004358">
    <property type="entry name" value="Sig_transdc_His_kin-like_C"/>
</dbReference>
<dbReference type="EC" id="2.7.13.3" evidence="3"/>
<dbReference type="Pfam" id="PF02518">
    <property type="entry name" value="HATPase_c"/>
    <property type="match status" value="1"/>
</dbReference>
<evidence type="ECO:0000313" key="17">
    <source>
        <dbReference type="EMBL" id="MDQ0164568.1"/>
    </source>
</evidence>
<dbReference type="InterPro" id="IPR003660">
    <property type="entry name" value="HAMP_dom"/>
</dbReference>
<comment type="catalytic activity">
    <reaction evidence="1">
        <text>ATP + protein L-histidine = ADP + protein N-phospho-L-histidine.</text>
        <dbReference type="EC" id="2.7.13.3"/>
    </reaction>
</comment>
<keyword evidence="4" id="KW-1003">Cell membrane</keyword>
<evidence type="ECO:0000256" key="5">
    <source>
        <dbReference type="ARBA" id="ARBA00022553"/>
    </source>
</evidence>
<dbReference type="Pfam" id="PF00512">
    <property type="entry name" value="HisKA"/>
    <property type="match status" value="1"/>
</dbReference>
<dbReference type="GO" id="GO:0004673">
    <property type="term" value="F:protein histidine kinase activity"/>
    <property type="evidence" value="ECO:0007669"/>
    <property type="project" value="UniProtKB-EC"/>
</dbReference>
<evidence type="ECO:0000256" key="7">
    <source>
        <dbReference type="ARBA" id="ARBA00022692"/>
    </source>
</evidence>
<accession>A0ABT9VUB0</accession>
<dbReference type="InterPro" id="IPR003661">
    <property type="entry name" value="HisK_dim/P_dom"/>
</dbReference>
<evidence type="ECO:0000256" key="9">
    <source>
        <dbReference type="ARBA" id="ARBA00022777"/>
    </source>
</evidence>
<dbReference type="Gene3D" id="3.30.565.10">
    <property type="entry name" value="Histidine kinase-like ATPase, C-terminal domain"/>
    <property type="match status" value="1"/>
</dbReference>
<keyword evidence="7 14" id="KW-0812">Transmembrane</keyword>
<dbReference type="Gene3D" id="3.30.450.20">
    <property type="entry name" value="PAS domain"/>
    <property type="match status" value="1"/>
</dbReference>
<keyword evidence="8" id="KW-0547">Nucleotide-binding</keyword>
<dbReference type="SMART" id="SM00388">
    <property type="entry name" value="HisKA"/>
    <property type="match status" value="1"/>
</dbReference>
<evidence type="ECO:0000256" key="10">
    <source>
        <dbReference type="ARBA" id="ARBA00022840"/>
    </source>
</evidence>
<dbReference type="Pfam" id="PF18698">
    <property type="entry name" value="HisK_sensor"/>
    <property type="match status" value="1"/>
</dbReference>
<dbReference type="RefSeq" id="WP_307390370.1">
    <property type="nucleotide sequence ID" value="NZ_BAAADK010000018.1"/>
</dbReference>
<dbReference type="PRINTS" id="PR00344">
    <property type="entry name" value="BCTRLSENSOR"/>
</dbReference>
<dbReference type="PANTHER" id="PTHR42878">
    <property type="entry name" value="TWO-COMPONENT HISTIDINE KINASE"/>
    <property type="match status" value="1"/>
</dbReference>
<dbReference type="CDD" id="cd00082">
    <property type="entry name" value="HisKA"/>
    <property type="match status" value="1"/>
</dbReference>
<evidence type="ECO:0000256" key="4">
    <source>
        <dbReference type="ARBA" id="ARBA00022475"/>
    </source>
</evidence>
<dbReference type="PROSITE" id="PS50109">
    <property type="entry name" value="HIS_KIN"/>
    <property type="match status" value="1"/>
</dbReference>
<dbReference type="InterPro" id="IPR005467">
    <property type="entry name" value="His_kinase_dom"/>
</dbReference>
<feature type="domain" description="Histidine kinase" evidence="15">
    <location>
        <begin position="372"/>
        <end position="592"/>
    </location>
</feature>
<comment type="subcellular location">
    <subcellularLocation>
        <location evidence="2">Cell membrane</location>
        <topology evidence="2">Multi-pass membrane protein</topology>
    </subcellularLocation>
</comment>
<comment type="caution">
    <text evidence="17">The sequence shown here is derived from an EMBL/GenBank/DDBJ whole genome shotgun (WGS) entry which is preliminary data.</text>
</comment>
<evidence type="ECO:0000256" key="14">
    <source>
        <dbReference type="SAM" id="Phobius"/>
    </source>
</evidence>
<organism evidence="17 18">
    <name type="scientific">Caldalkalibacillus horti</name>
    <dbReference type="NCBI Taxonomy" id="77523"/>
    <lineage>
        <taxon>Bacteria</taxon>
        <taxon>Bacillati</taxon>
        <taxon>Bacillota</taxon>
        <taxon>Bacilli</taxon>
        <taxon>Bacillales</taxon>
        <taxon>Bacillaceae</taxon>
        <taxon>Caldalkalibacillus</taxon>
    </lineage>
</organism>
<dbReference type="Pfam" id="PF00672">
    <property type="entry name" value="HAMP"/>
    <property type="match status" value="1"/>
</dbReference>
<dbReference type="CDD" id="cd00075">
    <property type="entry name" value="HATPase"/>
    <property type="match status" value="1"/>
</dbReference>
<dbReference type="PROSITE" id="PS50885">
    <property type="entry name" value="HAMP"/>
    <property type="match status" value="1"/>
</dbReference>
<name>A0ABT9VUB0_9BACI</name>
<keyword evidence="12" id="KW-0902">Two-component regulatory system</keyword>
<dbReference type="Gene3D" id="1.10.287.130">
    <property type="match status" value="1"/>
</dbReference>
<keyword evidence="18" id="KW-1185">Reference proteome</keyword>
<keyword evidence="11 14" id="KW-1133">Transmembrane helix</keyword>
<feature type="transmembrane region" description="Helical" evidence="14">
    <location>
        <begin position="12"/>
        <end position="32"/>
    </location>
</feature>
<proteinExistence type="predicted"/>
<dbReference type="SMART" id="SM00304">
    <property type="entry name" value="HAMP"/>
    <property type="match status" value="1"/>
</dbReference>
<evidence type="ECO:0000256" key="8">
    <source>
        <dbReference type="ARBA" id="ARBA00022741"/>
    </source>
</evidence>
<evidence type="ECO:0000256" key="12">
    <source>
        <dbReference type="ARBA" id="ARBA00023012"/>
    </source>
</evidence>
<keyword evidence="10" id="KW-0067">ATP-binding</keyword>